<comment type="caution">
    <text evidence="2">The sequence shown here is derived from an EMBL/GenBank/DDBJ whole genome shotgun (WGS) entry which is preliminary data.</text>
</comment>
<feature type="region of interest" description="Disordered" evidence="1">
    <location>
        <begin position="110"/>
        <end position="133"/>
    </location>
</feature>
<accession>A0A8S9RDZ4</accession>
<sequence>MVQITPIQQIAVIVRKLTHEPNKLKGSIYLEILKNKESKGGRNVLDSLVPNLGTISKQIVKFLSEHPKVLQQNLALASDLHHVQMLRPFLQRSPRRFIVSKRLKKILLGPGLPHGNRSSSGFRIRLRPERSPG</sequence>
<evidence type="ECO:0000313" key="3">
    <source>
        <dbReference type="Proteomes" id="UP000712600"/>
    </source>
</evidence>
<dbReference type="EMBL" id="QGKX02000095">
    <property type="protein sequence ID" value="KAF3571011.1"/>
    <property type="molecule type" value="Genomic_DNA"/>
</dbReference>
<evidence type="ECO:0000256" key="1">
    <source>
        <dbReference type="SAM" id="MobiDB-lite"/>
    </source>
</evidence>
<reference evidence="2" key="1">
    <citation type="submission" date="2019-12" db="EMBL/GenBank/DDBJ databases">
        <title>Genome sequencing and annotation of Brassica cretica.</title>
        <authorList>
            <person name="Studholme D.J."/>
            <person name="Sarris P."/>
        </authorList>
    </citation>
    <scope>NUCLEOTIDE SEQUENCE</scope>
    <source>
        <strain evidence="2">PFS-109/04</strain>
        <tissue evidence="2">Leaf</tissue>
    </source>
</reference>
<name>A0A8S9RDZ4_BRACR</name>
<organism evidence="2 3">
    <name type="scientific">Brassica cretica</name>
    <name type="common">Mustard</name>
    <dbReference type="NCBI Taxonomy" id="69181"/>
    <lineage>
        <taxon>Eukaryota</taxon>
        <taxon>Viridiplantae</taxon>
        <taxon>Streptophyta</taxon>
        <taxon>Embryophyta</taxon>
        <taxon>Tracheophyta</taxon>
        <taxon>Spermatophyta</taxon>
        <taxon>Magnoliopsida</taxon>
        <taxon>eudicotyledons</taxon>
        <taxon>Gunneridae</taxon>
        <taxon>Pentapetalae</taxon>
        <taxon>rosids</taxon>
        <taxon>malvids</taxon>
        <taxon>Brassicales</taxon>
        <taxon>Brassicaceae</taxon>
        <taxon>Brassiceae</taxon>
        <taxon>Brassica</taxon>
    </lineage>
</organism>
<gene>
    <name evidence="2" type="ORF">F2Q69_00059611</name>
</gene>
<dbReference type="Proteomes" id="UP000712600">
    <property type="component" value="Unassembled WGS sequence"/>
</dbReference>
<dbReference type="AlphaFoldDB" id="A0A8S9RDZ4"/>
<evidence type="ECO:0000313" key="2">
    <source>
        <dbReference type="EMBL" id="KAF3571011.1"/>
    </source>
</evidence>
<protein>
    <submittedName>
        <fullName evidence="2">Uncharacterized protein</fullName>
    </submittedName>
</protein>
<proteinExistence type="predicted"/>